<evidence type="ECO:0000313" key="3">
    <source>
        <dbReference type="Proteomes" id="UP000499080"/>
    </source>
</evidence>
<dbReference type="Proteomes" id="UP000499080">
    <property type="component" value="Unassembled WGS sequence"/>
</dbReference>
<dbReference type="EMBL" id="BGPR01249949">
    <property type="protein sequence ID" value="GBM38868.1"/>
    <property type="molecule type" value="Genomic_DNA"/>
</dbReference>
<dbReference type="AlphaFoldDB" id="A0A4Y2FDY1"/>
<evidence type="ECO:0000313" key="2">
    <source>
        <dbReference type="EMBL" id="GBM38868.1"/>
    </source>
</evidence>
<feature type="non-terminal residue" evidence="2">
    <location>
        <position position="1"/>
    </location>
</feature>
<feature type="region of interest" description="Disordered" evidence="1">
    <location>
        <begin position="21"/>
        <end position="46"/>
    </location>
</feature>
<reference evidence="2 3" key="1">
    <citation type="journal article" date="2019" name="Sci. Rep.">
        <title>Orb-weaving spider Araneus ventricosus genome elucidates the spidroin gene catalogue.</title>
        <authorList>
            <person name="Kono N."/>
            <person name="Nakamura H."/>
            <person name="Ohtoshi R."/>
            <person name="Moran D.A.P."/>
            <person name="Shinohara A."/>
            <person name="Yoshida Y."/>
            <person name="Fujiwara M."/>
            <person name="Mori M."/>
            <person name="Tomita M."/>
            <person name="Arakawa K."/>
        </authorList>
    </citation>
    <scope>NUCLEOTIDE SEQUENCE [LARGE SCALE GENOMIC DNA]</scope>
</reference>
<name>A0A4Y2FDY1_ARAVE</name>
<keyword evidence="3" id="KW-1185">Reference proteome</keyword>
<gene>
    <name evidence="2" type="ORF">AVEN_109453_1</name>
</gene>
<accession>A0A4Y2FDY1</accession>
<organism evidence="2 3">
    <name type="scientific">Araneus ventricosus</name>
    <name type="common">Orbweaver spider</name>
    <name type="synonym">Epeira ventricosa</name>
    <dbReference type="NCBI Taxonomy" id="182803"/>
    <lineage>
        <taxon>Eukaryota</taxon>
        <taxon>Metazoa</taxon>
        <taxon>Ecdysozoa</taxon>
        <taxon>Arthropoda</taxon>
        <taxon>Chelicerata</taxon>
        <taxon>Arachnida</taxon>
        <taxon>Araneae</taxon>
        <taxon>Araneomorphae</taxon>
        <taxon>Entelegynae</taxon>
        <taxon>Araneoidea</taxon>
        <taxon>Araneidae</taxon>
        <taxon>Araneus</taxon>
    </lineage>
</organism>
<sequence length="46" mass="4725">GATWLMTAFWDDTVAIAGEAISPLPMPNGPAARTGAPRPTGAMREA</sequence>
<comment type="caution">
    <text evidence="2">The sequence shown here is derived from an EMBL/GenBank/DDBJ whole genome shotgun (WGS) entry which is preliminary data.</text>
</comment>
<protein>
    <submittedName>
        <fullName evidence="2">Uncharacterized protein</fullName>
    </submittedName>
</protein>
<evidence type="ECO:0000256" key="1">
    <source>
        <dbReference type="SAM" id="MobiDB-lite"/>
    </source>
</evidence>
<proteinExistence type="predicted"/>